<keyword evidence="2" id="KW-1133">Transmembrane helix</keyword>
<feature type="transmembrane region" description="Helical" evidence="2">
    <location>
        <begin position="13"/>
        <end position="34"/>
    </location>
</feature>
<dbReference type="InterPro" id="IPR003362">
    <property type="entry name" value="Bact_transf"/>
</dbReference>
<dbReference type="GO" id="GO:0016780">
    <property type="term" value="F:phosphotransferase activity, for other substituted phosphate groups"/>
    <property type="evidence" value="ECO:0007669"/>
    <property type="project" value="TreeGrafter"/>
</dbReference>
<evidence type="ECO:0000313" key="4">
    <source>
        <dbReference type="EMBL" id="CAA7603156.1"/>
    </source>
</evidence>
<dbReference type="EMBL" id="LR746496">
    <property type="protein sequence ID" value="CAA7603156.1"/>
    <property type="molecule type" value="Genomic_DNA"/>
</dbReference>
<dbReference type="EMBL" id="CDGJ01000060">
    <property type="protein sequence ID" value="CEJ07616.1"/>
    <property type="molecule type" value="Genomic_DNA"/>
</dbReference>
<dbReference type="Proteomes" id="UP001071230">
    <property type="component" value="Unassembled WGS sequence"/>
</dbReference>
<keyword evidence="6" id="KW-1185">Reference proteome</keyword>
<comment type="similarity">
    <text evidence="1">Belongs to the bacterial sugar transferase family.</text>
</comment>
<gene>
    <name evidence="5" type="ORF">DEACI_2082</name>
    <name evidence="4" type="ORF">DEACI_3979</name>
</gene>
<feature type="domain" description="Bacterial sugar transferase" evidence="3">
    <location>
        <begin position="8"/>
        <end position="182"/>
    </location>
</feature>
<protein>
    <submittedName>
        <fullName evidence="4">Bacterial sugar transferase</fullName>
    </submittedName>
    <submittedName>
        <fullName evidence="5">Glycosyl transferase possibly involved in lipopolysaccharide synthesis</fullName>
    </submittedName>
</protein>
<proteinExistence type="inferred from homology"/>
<dbReference type="AlphaFoldDB" id="A0A8S0XD59"/>
<dbReference type="PANTHER" id="PTHR30576:SF8">
    <property type="entry name" value="UNDECAPRENYL-PHOSPHATE GALACTOSE PHOSPHOTRANSFERASE"/>
    <property type="match status" value="1"/>
</dbReference>
<dbReference type="PANTHER" id="PTHR30576">
    <property type="entry name" value="COLANIC BIOSYNTHESIS UDP-GLUCOSE LIPID CARRIER TRANSFERASE"/>
    <property type="match status" value="1"/>
</dbReference>
<reference evidence="4" key="2">
    <citation type="submission" date="2020-01" db="EMBL/GenBank/DDBJ databases">
        <authorList>
            <person name="Hornung B."/>
        </authorList>
    </citation>
    <scope>NUCLEOTIDE SEQUENCE</scope>
    <source>
        <strain evidence="4">PacBioINE</strain>
    </source>
</reference>
<sequence length="208" mass="24155">MVSYLWIKRVLDVIFAFVLLIVTSLIMLGAAIVIKLESKGPVLFKQERPGRMGVIFTICKFRTMRVETEKDGEPLSDMERMTRIGKILRKLSVDELPQLFNILKGEMSFIGPRPLLVQYLPLYTPEQMRRHEVTPGISGWAQVNGRNGVDWETRFEYDLWYVEHVSLRVDLMIFLRTLAIVVMRRGVNQAEGVTMEEFTVAEERTFRV</sequence>
<keyword evidence="2" id="KW-0812">Transmembrane</keyword>
<evidence type="ECO:0000256" key="2">
    <source>
        <dbReference type="SAM" id="Phobius"/>
    </source>
</evidence>
<evidence type="ECO:0000256" key="1">
    <source>
        <dbReference type="ARBA" id="ARBA00006464"/>
    </source>
</evidence>
<evidence type="ECO:0000313" key="6">
    <source>
        <dbReference type="Proteomes" id="UP001071230"/>
    </source>
</evidence>
<evidence type="ECO:0000313" key="5">
    <source>
        <dbReference type="EMBL" id="CEJ07616.1"/>
    </source>
</evidence>
<name>A0A8S0XD59_9FIRM</name>
<evidence type="ECO:0000259" key="3">
    <source>
        <dbReference type="Pfam" id="PF02397"/>
    </source>
</evidence>
<reference evidence="5" key="1">
    <citation type="submission" date="2014-11" db="EMBL/GenBank/DDBJ databases">
        <authorList>
            <person name="Hornung B.V."/>
        </authorList>
    </citation>
    <scope>NUCLEOTIDE SEQUENCE</scope>
    <source>
        <strain evidence="5">INE</strain>
    </source>
</reference>
<dbReference type="Proteomes" id="UP000836597">
    <property type="component" value="Chromosome"/>
</dbReference>
<dbReference type="Pfam" id="PF02397">
    <property type="entry name" value="Bac_transf"/>
    <property type="match status" value="1"/>
</dbReference>
<accession>A0A8S0XD59</accession>
<dbReference type="KEGG" id="aacx:DEACI_3979"/>
<organism evidence="4">
    <name type="scientific">Acididesulfobacillus acetoxydans</name>
    <dbReference type="NCBI Taxonomy" id="1561005"/>
    <lineage>
        <taxon>Bacteria</taxon>
        <taxon>Bacillati</taxon>
        <taxon>Bacillota</taxon>
        <taxon>Clostridia</taxon>
        <taxon>Eubacteriales</taxon>
        <taxon>Peptococcaceae</taxon>
        <taxon>Acididesulfobacillus</taxon>
    </lineage>
</organism>
<dbReference type="RefSeq" id="WP_240986415.1">
    <property type="nucleotide sequence ID" value="NZ_CDGJ01000060.1"/>
</dbReference>
<keyword evidence="4" id="KW-0808">Transferase</keyword>
<keyword evidence="2" id="KW-0472">Membrane</keyword>